<reference evidence="1" key="1">
    <citation type="submission" date="2019-07" db="EMBL/GenBank/DDBJ databases">
        <authorList>
            <person name="Dittberner H."/>
        </authorList>
    </citation>
    <scope>NUCLEOTIDE SEQUENCE [LARGE SCALE GENOMIC DNA]</scope>
</reference>
<comment type="caution">
    <text evidence="1">The sequence shown here is derived from an EMBL/GenBank/DDBJ whole genome shotgun (WGS) entry which is preliminary data.</text>
</comment>
<accession>A0A565C2Z0</accession>
<dbReference type="AlphaFoldDB" id="A0A565C2Z0"/>
<gene>
    <name evidence="1" type="ORF">ANE_LOCUS18419</name>
</gene>
<evidence type="ECO:0000313" key="2">
    <source>
        <dbReference type="Proteomes" id="UP000489600"/>
    </source>
</evidence>
<evidence type="ECO:0000313" key="1">
    <source>
        <dbReference type="EMBL" id="VVB07975.1"/>
    </source>
</evidence>
<protein>
    <submittedName>
        <fullName evidence="1">Uncharacterized protein</fullName>
    </submittedName>
</protein>
<keyword evidence="2" id="KW-1185">Reference proteome</keyword>
<proteinExistence type="predicted"/>
<organism evidence="1 2">
    <name type="scientific">Arabis nemorensis</name>
    <dbReference type="NCBI Taxonomy" id="586526"/>
    <lineage>
        <taxon>Eukaryota</taxon>
        <taxon>Viridiplantae</taxon>
        <taxon>Streptophyta</taxon>
        <taxon>Embryophyta</taxon>
        <taxon>Tracheophyta</taxon>
        <taxon>Spermatophyta</taxon>
        <taxon>Magnoliopsida</taxon>
        <taxon>eudicotyledons</taxon>
        <taxon>Gunneridae</taxon>
        <taxon>Pentapetalae</taxon>
        <taxon>rosids</taxon>
        <taxon>malvids</taxon>
        <taxon>Brassicales</taxon>
        <taxon>Brassicaceae</taxon>
        <taxon>Arabideae</taxon>
        <taxon>Arabis</taxon>
    </lineage>
</organism>
<dbReference type="EMBL" id="CABITT030000006">
    <property type="protein sequence ID" value="VVB07975.1"/>
    <property type="molecule type" value="Genomic_DNA"/>
</dbReference>
<name>A0A565C2Z0_9BRAS</name>
<sequence>MKARQCKMVFLTQYCNSDYRLERIPKPKQNTQESAKCSKTLYQFIIQNPLKSSSGSSKNRKGKLFLEEDLKQDCETRERSITCLAEGSSGVDNATMNGGCSSIHRHTLCSCLAFYEINPFLCLEICNRRSHQLMEIGDRKIDMGEREIVKSLRNPKSCLEEEDGQLKDTGEYASLRSPETIAMEN</sequence>
<dbReference type="Proteomes" id="UP000489600">
    <property type="component" value="Unassembled WGS sequence"/>
</dbReference>